<dbReference type="RefSeq" id="WP_322935616.1">
    <property type="nucleotide sequence ID" value="NZ_FONG01000008.1"/>
</dbReference>
<dbReference type="Pfam" id="PF07811">
    <property type="entry name" value="TadE"/>
    <property type="match status" value="1"/>
</dbReference>
<organism evidence="4 5">
    <name type="scientific">Actinacidiphila alni</name>
    <dbReference type="NCBI Taxonomy" id="380248"/>
    <lineage>
        <taxon>Bacteria</taxon>
        <taxon>Bacillati</taxon>
        <taxon>Actinomycetota</taxon>
        <taxon>Actinomycetes</taxon>
        <taxon>Kitasatosporales</taxon>
        <taxon>Streptomycetaceae</taxon>
        <taxon>Actinacidiphila</taxon>
    </lineage>
</organism>
<proteinExistence type="predicted"/>
<evidence type="ECO:0000256" key="1">
    <source>
        <dbReference type="SAM" id="MobiDB-lite"/>
    </source>
</evidence>
<evidence type="ECO:0000313" key="5">
    <source>
        <dbReference type="Proteomes" id="UP000199323"/>
    </source>
</evidence>
<feature type="domain" description="TadE-like" evidence="3">
    <location>
        <begin position="62"/>
        <end position="104"/>
    </location>
</feature>
<dbReference type="EMBL" id="FONG01000008">
    <property type="protein sequence ID" value="SFF13548.1"/>
    <property type="molecule type" value="Genomic_DNA"/>
</dbReference>
<evidence type="ECO:0000259" key="3">
    <source>
        <dbReference type="Pfam" id="PF07811"/>
    </source>
</evidence>
<name>A0A1I2G8K7_9ACTN</name>
<protein>
    <submittedName>
        <fullName evidence="4">TadE-like protein</fullName>
    </submittedName>
</protein>
<keyword evidence="2" id="KW-0472">Membrane</keyword>
<gene>
    <name evidence="4" type="ORF">SAMN05216251_108326</name>
</gene>
<evidence type="ECO:0000256" key="2">
    <source>
        <dbReference type="SAM" id="Phobius"/>
    </source>
</evidence>
<sequence length="188" mass="19547">MGRRTDVLHHAVRRRLDAARGDSGVGSRTVPAGHARTAGRAGTGAGTGTVCGAGAPAGSDRGMTAIEFVFLTPVLFFMIFATVQFGLYFFADHVAQAAAQAGARKARAEADADPGGWSDKATAEAKDRIEQLGPNLLDGRQVTAVQPDAVTVGVRVTADVPTIFPGFHFKVNESSQGPVERFVPDNGG</sequence>
<keyword evidence="2" id="KW-0812">Transmembrane</keyword>
<dbReference type="InterPro" id="IPR012495">
    <property type="entry name" value="TadE-like_dom"/>
</dbReference>
<dbReference type="Proteomes" id="UP000199323">
    <property type="component" value="Unassembled WGS sequence"/>
</dbReference>
<dbReference type="AlphaFoldDB" id="A0A1I2G8K7"/>
<evidence type="ECO:0000313" key="4">
    <source>
        <dbReference type="EMBL" id="SFF13548.1"/>
    </source>
</evidence>
<feature type="transmembrane region" description="Helical" evidence="2">
    <location>
        <begin position="68"/>
        <end position="91"/>
    </location>
</feature>
<keyword evidence="5" id="KW-1185">Reference proteome</keyword>
<feature type="region of interest" description="Disordered" evidence="1">
    <location>
        <begin position="20"/>
        <end position="45"/>
    </location>
</feature>
<reference evidence="4 5" key="1">
    <citation type="submission" date="2016-10" db="EMBL/GenBank/DDBJ databases">
        <authorList>
            <person name="de Groot N.N."/>
        </authorList>
    </citation>
    <scope>NUCLEOTIDE SEQUENCE [LARGE SCALE GENOMIC DNA]</scope>
    <source>
        <strain evidence="4 5">CGMCC 4.3510</strain>
    </source>
</reference>
<keyword evidence="2" id="KW-1133">Transmembrane helix</keyword>
<accession>A0A1I2G8K7</accession>
<dbReference type="STRING" id="380248.SAMN05216251_108326"/>